<evidence type="ECO:0000313" key="2">
    <source>
        <dbReference type="WBParaSite" id="nRc.2.0.1.t20355-RA"/>
    </source>
</evidence>
<proteinExistence type="predicted"/>
<dbReference type="WBParaSite" id="nRc.2.0.1.t20355-RA">
    <property type="protein sequence ID" value="nRc.2.0.1.t20355-RA"/>
    <property type="gene ID" value="nRc.2.0.1.g20355"/>
</dbReference>
<accession>A0A915J1S8</accession>
<name>A0A915J1S8_ROMCU</name>
<reference evidence="2" key="1">
    <citation type="submission" date="2022-11" db="UniProtKB">
        <authorList>
            <consortium name="WormBaseParasite"/>
        </authorList>
    </citation>
    <scope>IDENTIFICATION</scope>
</reference>
<organism evidence="1 2">
    <name type="scientific">Romanomermis culicivorax</name>
    <name type="common">Nematode worm</name>
    <dbReference type="NCBI Taxonomy" id="13658"/>
    <lineage>
        <taxon>Eukaryota</taxon>
        <taxon>Metazoa</taxon>
        <taxon>Ecdysozoa</taxon>
        <taxon>Nematoda</taxon>
        <taxon>Enoplea</taxon>
        <taxon>Dorylaimia</taxon>
        <taxon>Mermithida</taxon>
        <taxon>Mermithoidea</taxon>
        <taxon>Mermithidae</taxon>
        <taxon>Romanomermis</taxon>
    </lineage>
</organism>
<dbReference type="Proteomes" id="UP000887565">
    <property type="component" value="Unplaced"/>
</dbReference>
<sequence>MTNESEVTMLQSSGIASSLINLPPIFRKFFNVQDRYISYQKKQHHQDDGFFFAHEYNIKRMIRIAEFERWFETVYVRPLNVLPDPTYVESGDFKNALRMHSKLNF</sequence>
<protein>
    <submittedName>
        <fullName evidence="2">Uncharacterized protein</fullName>
    </submittedName>
</protein>
<evidence type="ECO:0000313" key="1">
    <source>
        <dbReference type="Proteomes" id="UP000887565"/>
    </source>
</evidence>
<keyword evidence="1" id="KW-1185">Reference proteome</keyword>
<dbReference type="AlphaFoldDB" id="A0A915J1S8"/>